<feature type="domain" description="DUF4130" evidence="2">
    <location>
        <begin position="100"/>
        <end position="164"/>
    </location>
</feature>
<gene>
    <name evidence="3" type="ORF">BSZ36_01595</name>
</gene>
<feature type="region of interest" description="Disordered" evidence="1">
    <location>
        <begin position="324"/>
        <end position="348"/>
    </location>
</feature>
<evidence type="ECO:0000259" key="2">
    <source>
        <dbReference type="Pfam" id="PF13566"/>
    </source>
</evidence>
<dbReference type="AlphaFoldDB" id="A0A259TVM9"/>
<comment type="caution">
    <text evidence="3">The sequence shown here is derived from an EMBL/GenBank/DDBJ whole genome shotgun (WGS) entry which is preliminary data.</text>
</comment>
<evidence type="ECO:0000256" key="1">
    <source>
        <dbReference type="SAM" id="MobiDB-lite"/>
    </source>
</evidence>
<protein>
    <recommendedName>
        <fullName evidence="2">DUF4130 domain-containing protein</fullName>
    </recommendedName>
</protein>
<dbReference type="RefSeq" id="WP_094545415.1">
    <property type="nucleotide sequence ID" value="NZ_MQWB01000001.1"/>
</dbReference>
<sequence length="348" mass="37897">MPAPEARPSAPLQLGTATYATDGSFAGLLCAYARAHRAGALPAEVVTAGQAAPGHLFGAPEAVETEAPLASRMEHGLERVKPGLVGKLFRAFLSERAGIEVAILQMIDAVAVDGAEAVGDWTFEPSRQVSRWAQRVGREAHRMEAFVRFERHEEGASGEWAVAEKTPSTPLAPEAPVSAGPQSLGPSPAASGGERWLARVRPEYHVLPVIAEHFALRYPALRWTILDERRRLALVHDTPAADLAPEADATRIVPASSLPDLAPTADERAYQAMWRAYFRAVDIPERRNLKLHLRHVPKRYWPQLTEKQPEVSMMALTPEADVDAEAISRTAAPKPRRAVKALGPRSRT</sequence>
<feature type="region of interest" description="Disordered" evidence="1">
    <location>
        <begin position="157"/>
        <end position="192"/>
    </location>
</feature>
<evidence type="ECO:0000313" key="3">
    <source>
        <dbReference type="EMBL" id="OZC01793.1"/>
    </source>
</evidence>
<name>A0A259TVM9_9BACT</name>
<dbReference type="EMBL" id="MQWB01000001">
    <property type="protein sequence ID" value="OZC01793.1"/>
    <property type="molecule type" value="Genomic_DNA"/>
</dbReference>
<dbReference type="InterPro" id="IPR025404">
    <property type="entry name" value="DUF4130"/>
</dbReference>
<proteinExistence type="predicted"/>
<dbReference type="OrthoDB" id="5290748at2"/>
<feature type="domain" description="DUF4130" evidence="2">
    <location>
        <begin position="194"/>
        <end position="306"/>
    </location>
</feature>
<reference evidence="3 4" key="1">
    <citation type="submission" date="2016-11" db="EMBL/GenBank/DDBJ databases">
        <title>Study of marine rhodopsin-containing bacteria.</title>
        <authorList>
            <person name="Yoshizawa S."/>
            <person name="Kumagai Y."/>
            <person name="Kogure K."/>
        </authorList>
    </citation>
    <scope>NUCLEOTIDE SEQUENCE [LARGE SCALE GENOMIC DNA]</scope>
    <source>
        <strain evidence="3 4">SG-29</strain>
    </source>
</reference>
<organism evidence="3 4">
    <name type="scientific">Rubricoccus marinus</name>
    <dbReference type="NCBI Taxonomy" id="716817"/>
    <lineage>
        <taxon>Bacteria</taxon>
        <taxon>Pseudomonadati</taxon>
        <taxon>Rhodothermota</taxon>
        <taxon>Rhodothermia</taxon>
        <taxon>Rhodothermales</taxon>
        <taxon>Rubricoccaceae</taxon>
        <taxon>Rubricoccus</taxon>
    </lineage>
</organism>
<evidence type="ECO:0000313" key="4">
    <source>
        <dbReference type="Proteomes" id="UP000216446"/>
    </source>
</evidence>
<dbReference type="InParanoid" id="A0A259TVM9"/>
<dbReference type="Proteomes" id="UP000216446">
    <property type="component" value="Unassembled WGS sequence"/>
</dbReference>
<dbReference type="Pfam" id="PF13566">
    <property type="entry name" value="DUF4130"/>
    <property type="match status" value="2"/>
</dbReference>
<keyword evidence="4" id="KW-1185">Reference proteome</keyword>
<accession>A0A259TVM9</accession>